<dbReference type="Proteomes" id="UP000054359">
    <property type="component" value="Unassembled WGS sequence"/>
</dbReference>
<proteinExistence type="predicted"/>
<organism evidence="1 2">
    <name type="scientific">Stegodyphus mimosarum</name>
    <name type="common">African social velvet spider</name>
    <dbReference type="NCBI Taxonomy" id="407821"/>
    <lineage>
        <taxon>Eukaryota</taxon>
        <taxon>Metazoa</taxon>
        <taxon>Ecdysozoa</taxon>
        <taxon>Arthropoda</taxon>
        <taxon>Chelicerata</taxon>
        <taxon>Arachnida</taxon>
        <taxon>Araneae</taxon>
        <taxon>Araneomorphae</taxon>
        <taxon>Entelegynae</taxon>
        <taxon>Eresoidea</taxon>
        <taxon>Eresidae</taxon>
        <taxon>Stegodyphus</taxon>
    </lineage>
</organism>
<gene>
    <name evidence="1" type="ORF">X975_18600</name>
</gene>
<feature type="non-terminal residue" evidence="1">
    <location>
        <position position="46"/>
    </location>
</feature>
<dbReference type="EMBL" id="KK121913">
    <property type="protein sequence ID" value="KFM81522.1"/>
    <property type="molecule type" value="Genomic_DNA"/>
</dbReference>
<accession>A0A087UVY3</accession>
<sequence length="46" mass="5565">MLFTKFNSCRIIGWEGIRMNNSSFDFKWNTKPNIVMFRPSTILYQM</sequence>
<protein>
    <submittedName>
        <fullName evidence="1">Uncharacterized protein</fullName>
    </submittedName>
</protein>
<evidence type="ECO:0000313" key="1">
    <source>
        <dbReference type="EMBL" id="KFM81522.1"/>
    </source>
</evidence>
<evidence type="ECO:0000313" key="2">
    <source>
        <dbReference type="Proteomes" id="UP000054359"/>
    </source>
</evidence>
<name>A0A087UVY3_STEMI</name>
<keyword evidence="2" id="KW-1185">Reference proteome</keyword>
<dbReference type="AlphaFoldDB" id="A0A087UVY3"/>
<reference evidence="1 2" key="1">
    <citation type="submission" date="2013-11" db="EMBL/GenBank/DDBJ databases">
        <title>Genome sequencing of Stegodyphus mimosarum.</title>
        <authorList>
            <person name="Bechsgaard J."/>
        </authorList>
    </citation>
    <scope>NUCLEOTIDE SEQUENCE [LARGE SCALE GENOMIC DNA]</scope>
</reference>